<dbReference type="OrthoDB" id="185373at2759"/>
<accession>A0A8J6BPC7</accession>
<dbReference type="AlphaFoldDB" id="A0A8J6BPC7"/>
<dbReference type="NCBIfam" id="TIGR00756">
    <property type="entry name" value="PPR"/>
    <property type="match status" value="1"/>
</dbReference>
<dbReference type="Pfam" id="PF01535">
    <property type="entry name" value="PPR"/>
    <property type="match status" value="2"/>
</dbReference>
<name>A0A8J6BPC7_ZIZPA</name>
<evidence type="ECO:0000256" key="1">
    <source>
        <dbReference type="SAM" id="MobiDB-lite"/>
    </source>
</evidence>
<feature type="region of interest" description="Disordered" evidence="1">
    <location>
        <begin position="1"/>
        <end position="22"/>
    </location>
</feature>
<proteinExistence type="predicted"/>
<gene>
    <name evidence="2" type="ORF">GUJ93_ZPchr0011g28557</name>
</gene>
<evidence type="ECO:0008006" key="4">
    <source>
        <dbReference type="Google" id="ProtNLM"/>
    </source>
</evidence>
<evidence type="ECO:0000313" key="2">
    <source>
        <dbReference type="EMBL" id="KAG8089261.1"/>
    </source>
</evidence>
<dbReference type="Proteomes" id="UP000729402">
    <property type="component" value="Unassembled WGS sequence"/>
</dbReference>
<comment type="caution">
    <text evidence="2">The sequence shown here is derived from an EMBL/GenBank/DDBJ whole genome shotgun (WGS) entry which is preliminary data.</text>
</comment>
<dbReference type="InterPro" id="IPR002885">
    <property type="entry name" value="PPR_rpt"/>
</dbReference>
<reference evidence="2" key="1">
    <citation type="journal article" date="2021" name="bioRxiv">
        <title>Whole Genome Assembly and Annotation of Northern Wild Rice, Zizania palustris L., Supports a Whole Genome Duplication in the Zizania Genus.</title>
        <authorList>
            <person name="Haas M."/>
            <person name="Kono T."/>
            <person name="Macchietto M."/>
            <person name="Millas R."/>
            <person name="McGilp L."/>
            <person name="Shao M."/>
            <person name="Duquette J."/>
            <person name="Hirsch C.N."/>
            <person name="Kimball J."/>
        </authorList>
    </citation>
    <scope>NUCLEOTIDE SEQUENCE</scope>
    <source>
        <tissue evidence="2">Fresh leaf tissue</tissue>
    </source>
</reference>
<reference evidence="2" key="2">
    <citation type="submission" date="2021-02" db="EMBL/GenBank/DDBJ databases">
        <authorList>
            <person name="Kimball J.A."/>
            <person name="Haas M.W."/>
            <person name="Macchietto M."/>
            <person name="Kono T."/>
            <person name="Duquette J."/>
            <person name="Shao M."/>
        </authorList>
    </citation>
    <scope>NUCLEOTIDE SEQUENCE</scope>
    <source>
        <tissue evidence="2">Fresh leaf tissue</tissue>
    </source>
</reference>
<dbReference type="EMBL" id="JAAALK010000081">
    <property type="protein sequence ID" value="KAG8089261.1"/>
    <property type="molecule type" value="Genomic_DNA"/>
</dbReference>
<keyword evidence="3" id="KW-1185">Reference proteome</keyword>
<organism evidence="2 3">
    <name type="scientific">Zizania palustris</name>
    <name type="common">Northern wild rice</name>
    <dbReference type="NCBI Taxonomy" id="103762"/>
    <lineage>
        <taxon>Eukaryota</taxon>
        <taxon>Viridiplantae</taxon>
        <taxon>Streptophyta</taxon>
        <taxon>Embryophyta</taxon>
        <taxon>Tracheophyta</taxon>
        <taxon>Spermatophyta</taxon>
        <taxon>Magnoliopsida</taxon>
        <taxon>Liliopsida</taxon>
        <taxon>Poales</taxon>
        <taxon>Poaceae</taxon>
        <taxon>BOP clade</taxon>
        <taxon>Oryzoideae</taxon>
        <taxon>Oryzeae</taxon>
        <taxon>Zizaniinae</taxon>
        <taxon>Zizania</taxon>
    </lineage>
</organism>
<evidence type="ECO:0000313" key="3">
    <source>
        <dbReference type="Proteomes" id="UP000729402"/>
    </source>
</evidence>
<sequence length="95" mass="10901">MQEATGETPPAEAIGEESGGDLGAAGYGWERNLSWWNAEIMRNVRVGYMDEAGRIFREMSERDVVSWNTLLGGYVKLRRYDALEIFREMPWNLLN</sequence>
<protein>
    <recommendedName>
        <fullName evidence="4">Pentatricopeptide repeat-containing protein</fullName>
    </recommendedName>
</protein>